<feature type="compositionally biased region" description="Basic and acidic residues" evidence="2">
    <location>
        <begin position="183"/>
        <end position="193"/>
    </location>
</feature>
<dbReference type="InterPro" id="IPR002921">
    <property type="entry name" value="Fungal_lipase-type"/>
</dbReference>
<reference evidence="4 5" key="1">
    <citation type="journal article" date="2016" name="Sci. Rep.">
        <title>The genome sequence of the outbreeding globe artichoke constructed de novo incorporating a phase-aware low-pass sequencing strategy of F1 progeny.</title>
        <authorList>
            <person name="Scaglione D."/>
            <person name="Reyes-Chin-Wo S."/>
            <person name="Acquadro A."/>
            <person name="Froenicke L."/>
            <person name="Portis E."/>
            <person name="Beitel C."/>
            <person name="Tirone M."/>
            <person name="Mauro R."/>
            <person name="Lo Monaco A."/>
            <person name="Mauromicale G."/>
            <person name="Faccioli P."/>
            <person name="Cattivelli L."/>
            <person name="Rieseberg L."/>
            <person name="Michelmore R."/>
            <person name="Lanteri S."/>
        </authorList>
    </citation>
    <scope>NUCLEOTIDE SEQUENCE [LARGE SCALE GENOMIC DNA]</scope>
    <source>
        <strain evidence="4">2C</strain>
    </source>
</reference>
<feature type="region of interest" description="Disordered" evidence="2">
    <location>
        <begin position="183"/>
        <end position="225"/>
    </location>
</feature>
<dbReference type="PANTHER" id="PTHR46483:SF7">
    <property type="entry name" value="FUNGAL LIPASE-LIKE DOMAIN, ALPHA_BETA HYDROLASE"/>
    <property type="match status" value="1"/>
</dbReference>
<feature type="domain" description="Fungal lipase-type" evidence="3">
    <location>
        <begin position="321"/>
        <end position="461"/>
    </location>
</feature>
<feature type="compositionally biased region" description="Basic and acidic residues" evidence="2">
    <location>
        <begin position="200"/>
        <end position="222"/>
    </location>
</feature>
<organism evidence="4 5">
    <name type="scientific">Cynara cardunculus var. scolymus</name>
    <name type="common">Globe artichoke</name>
    <name type="synonym">Cynara scolymus</name>
    <dbReference type="NCBI Taxonomy" id="59895"/>
    <lineage>
        <taxon>Eukaryota</taxon>
        <taxon>Viridiplantae</taxon>
        <taxon>Streptophyta</taxon>
        <taxon>Embryophyta</taxon>
        <taxon>Tracheophyta</taxon>
        <taxon>Spermatophyta</taxon>
        <taxon>Magnoliopsida</taxon>
        <taxon>eudicotyledons</taxon>
        <taxon>Gunneridae</taxon>
        <taxon>Pentapetalae</taxon>
        <taxon>asterids</taxon>
        <taxon>campanulids</taxon>
        <taxon>Asterales</taxon>
        <taxon>Asteraceae</taxon>
        <taxon>Carduoideae</taxon>
        <taxon>Cardueae</taxon>
        <taxon>Carduinae</taxon>
        <taxon>Cynara</taxon>
    </lineage>
</organism>
<comment type="caution">
    <text evidence="4">The sequence shown here is derived from an EMBL/GenBank/DDBJ whole genome shotgun (WGS) entry which is preliminary data.</text>
</comment>
<evidence type="ECO:0000313" key="5">
    <source>
        <dbReference type="Proteomes" id="UP000243975"/>
    </source>
</evidence>
<protein>
    <submittedName>
        <fullName evidence="4">Lipase, class 3</fullName>
    </submittedName>
</protein>
<evidence type="ECO:0000256" key="2">
    <source>
        <dbReference type="SAM" id="MobiDB-lite"/>
    </source>
</evidence>
<sequence>MDGLFRLKAGHLTLTLLPNQIPSHRTTTACHFSRAPLTSLFAANSNCHHVEDTVPGRKAQNQNWVMRVLQMRSLWKPETKNHTLEQGDEKVRVENEKDHDIITDQDSCDADACRVDDQDHILEFDKNSFSKLLSTVPLPEARLYAKMAYLGSLSYTIPKIKLGNLLKRHRLRFITSSLEKKTELAAKPKKEQQGHQGSTKRKEAQTFKSQKEMEAENQEKNTDGITPYSTAYQIAASYLHSHTKSLLKSSKTNTSDNLSQVGESEVAEDVSMLHANADPVVVAAKDEVKQSSVADNDLNSTCSSPCEWFICDDNENSTRYFVIQGSESLASWQANLLFEPIQFEAQVDVIVHRGIYEVAKVVYEQMLPRVHEHLQRHENGTATVRLTGHSLGGSLSLLINLMLLIRRQVPDPSCLLPVITFGAPWVMCGGDHLLHKLGLPTNHLQGITTHRDIVPRAFSCNFPTRVADLLKAVNGNFRNHPCLNNQNVLYAPMGELLILQPDAKVSPSHELLPSGSGLYVLKCEASEKQTRAAQLVFLNTPHPLDMILSEPSAAYGSILRDHDVETYLKSIRSVIRQQLIRRMRQRRRRRRRRLEGVMAKLGDVMMRWVKESEVKKVLRVLDDGLKQMHLLVVMLVPATLLIMETCTKLVNWS</sequence>
<dbReference type="GO" id="GO:0008970">
    <property type="term" value="F:phospholipase A1 activity"/>
    <property type="evidence" value="ECO:0007669"/>
    <property type="project" value="InterPro"/>
</dbReference>
<dbReference type="Pfam" id="PF01764">
    <property type="entry name" value="Lipase_3"/>
    <property type="match status" value="1"/>
</dbReference>
<evidence type="ECO:0000313" key="4">
    <source>
        <dbReference type="EMBL" id="KVH94493.1"/>
    </source>
</evidence>
<dbReference type="GO" id="GO:0006629">
    <property type="term" value="P:lipid metabolic process"/>
    <property type="evidence" value="ECO:0007669"/>
    <property type="project" value="InterPro"/>
</dbReference>
<dbReference type="SUPFAM" id="SSF53474">
    <property type="entry name" value="alpha/beta-Hydrolases"/>
    <property type="match status" value="1"/>
</dbReference>
<keyword evidence="1" id="KW-0378">Hydrolase</keyword>
<accession>A0A103XPE8</accession>
<evidence type="ECO:0000259" key="3">
    <source>
        <dbReference type="Pfam" id="PF01764"/>
    </source>
</evidence>
<gene>
    <name evidence="4" type="ORF">Ccrd_003411</name>
</gene>
<dbReference type="OrthoDB" id="438440at2759"/>
<dbReference type="InterPro" id="IPR029058">
    <property type="entry name" value="AB_hydrolase_fold"/>
</dbReference>
<dbReference type="AlphaFoldDB" id="A0A103XPE8"/>
<proteinExistence type="predicted"/>
<dbReference type="OMA" id="YAKMAYL"/>
<evidence type="ECO:0000256" key="1">
    <source>
        <dbReference type="ARBA" id="ARBA00022801"/>
    </source>
</evidence>
<dbReference type="PANTHER" id="PTHR46483">
    <property type="entry name" value="PHOSPHOLIPASE A1 PLIP2, CHLOROPLASTIC"/>
    <property type="match status" value="1"/>
</dbReference>
<dbReference type="Gene3D" id="3.40.50.1820">
    <property type="entry name" value="alpha/beta hydrolase"/>
    <property type="match status" value="1"/>
</dbReference>
<name>A0A103XPE8_CYNCS</name>
<dbReference type="Gramene" id="KVH94493">
    <property type="protein sequence ID" value="KVH94493"/>
    <property type="gene ID" value="Ccrd_003411"/>
</dbReference>
<keyword evidence="5" id="KW-1185">Reference proteome</keyword>
<dbReference type="CDD" id="cd00519">
    <property type="entry name" value="Lipase_3"/>
    <property type="match status" value="1"/>
</dbReference>
<dbReference type="Proteomes" id="UP000243975">
    <property type="component" value="Unassembled WGS sequence"/>
</dbReference>
<dbReference type="InterPro" id="IPR043367">
    <property type="entry name" value="PLIP1/2/3"/>
</dbReference>
<dbReference type="EMBL" id="LEKV01004551">
    <property type="protein sequence ID" value="KVH94493.1"/>
    <property type="molecule type" value="Genomic_DNA"/>
</dbReference>
<dbReference type="STRING" id="59895.A0A103XPE8"/>